<evidence type="ECO:0000256" key="15">
    <source>
        <dbReference type="ARBA" id="ARBA00047853"/>
    </source>
</evidence>
<dbReference type="GO" id="GO:0046872">
    <property type="term" value="F:metal ion binding"/>
    <property type="evidence" value="ECO:0007669"/>
    <property type="project" value="UniProtKB-KW"/>
</dbReference>
<evidence type="ECO:0000256" key="16">
    <source>
        <dbReference type="ARBA" id="ARBA00049548"/>
    </source>
</evidence>
<dbReference type="OrthoDB" id="6428779at2759"/>
<accession>A0A9J6FDM0</accession>
<dbReference type="InterPro" id="IPR050584">
    <property type="entry name" value="Cholesterol_7-desaturase"/>
</dbReference>
<comment type="similarity">
    <text evidence="13">Belongs to the cholesterol 7-desaturase family.</text>
</comment>
<feature type="domain" description="Rieske" evidence="17">
    <location>
        <begin position="70"/>
        <end position="174"/>
    </location>
</feature>
<evidence type="ECO:0000256" key="6">
    <source>
        <dbReference type="ARBA" id="ARBA00022723"/>
    </source>
</evidence>
<keyword evidence="9" id="KW-0408">Iron</keyword>
<dbReference type="OMA" id="NGWIPVM"/>
<evidence type="ECO:0000313" key="18">
    <source>
        <dbReference type="EMBL" id="KAH9360768.1"/>
    </source>
</evidence>
<comment type="subcellular location">
    <subcellularLocation>
        <location evidence="2">Membrane</location>
    </subcellularLocation>
</comment>
<keyword evidence="6" id="KW-0479">Metal-binding</keyword>
<dbReference type="InterPro" id="IPR017941">
    <property type="entry name" value="Rieske_2Fe-2S"/>
</dbReference>
<keyword evidence="5" id="KW-0001">2Fe-2S</keyword>
<dbReference type="CDD" id="cd03469">
    <property type="entry name" value="Rieske_RO_Alpha_N"/>
    <property type="match status" value="1"/>
</dbReference>
<dbReference type="InterPro" id="IPR036922">
    <property type="entry name" value="Rieske_2Fe-2S_sf"/>
</dbReference>
<keyword evidence="19" id="KW-1185">Reference proteome</keyword>
<evidence type="ECO:0000256" key="3">
    <source>
        <dbReference type="ARBA" id="ARBA00004972"/>
    </source>
</evidence>
<evidence type="ECO:0000256" key="12">
    <source>
        <dbReference type="ARBA" id="ARBA00025712"/>
    </source>
</evidence>
<dbReference type="InterPro" id="IPR045605">
    <property type="entry name" value="KshA-like_C"/>
</dbReference>
<dbReference type="EMBL" id="JABSTR010000001">
    <property type="protein sequence ID" value="KAH9360768.1"/>
    <property type="molecule type" value="Genomic_DNA"/>
</dbReference>
<evidence type="ECO:0000256" key="5">
    <source>
        <dbReference type="ARBA" id="ARBA00022714"/>
    </source>
</evidence>
<dbReference type="Gene3D" id="2.102.10.10">
    <property type="entry name" value="Rieske [2Fe-2S] iron-sulphur domain"/>
    <property type="match status" value="1"/>
</dbReference>
<evidence type="ECO:0000256" key="13">
    <source>
        <dbReference type="ARBA" id="ARBA00025729"/>
    </source>
</evidence>
<evidence type="ECO:0000256" key="14">
    <source>
        <dbReference type="ARBA" id="ARBA00026095"/>
    </source>
</evidence>
<comment type="pathway">
    <text evidence="3">Hormone biosynthesis.</text>
</comment>
<keyword evidence="7" id="KW-1133">Transmembrane helix</keyword>
<dbReference type="SUPFAM" id="SSF50022">
    <property type="entry name" value="ISP domain"/>
    <property type="match status" value="1"/>
</dbReference>
<proteinExistence type="inferred from homology"/>
<dbReference type="GO" id="GO:0016020">
    <property type="term" value="C:membrane"/>
    <property type="evidence" value="ECO:0007669"/>
    <property type="project" value="UniProtKB-SubCell"/>
</dbReference>
<dbReference type="PANTHER" id="PTHR21266">
    <property type="entry name" value="IRON-SULFUR DOMAIN CONTAINING PROTEIN"/>
    <property type="match status" value="1"/>
</dbReference>
<evidence type="ECO:0000256" key="9">
    <source>
        <dbReference type="ARBA" id="ARBA00023004"/>
    </source>
</evidence>
<evidence type="ECO:0000313" key="19">
    <source>
        <dbReference type="Proteomes" id="UP000821853"/>
    </source>
</evidence>
<comment type="cofactor">
    <cofactor evidence="1">
        <name>Fe cation</name>
        <dbReference type="ChEBI" id="CHEBI:24875"/>
    </cofactor>
</comment>
<dbReference type="EC" id="1.14.19.21" evidence="14"/>
<gene>
    <name evidence="18" type="ORF">HPB48_018223</name>
</gene>
<dbReference type="Pfam" id="PF19298">
    <property type="entry name" value="KshA_C"/>
    <property type="match status" value="1"/>
</dbReference>
<dbReference type="PANTHER" id="PTHR21266:SF32">
    <property type="entry name" value="CHOLESTEROL 7-DESATURASE NVD"/>
    <property type="match status" value="1"/>
</dbReference>
<organism evidence="18 19">
    <name type="scientific">Haemaphysalis longicornis</name>
    <name type="common">Bush tick</name>
    <dbReference type="NCBI Taxonomy" id="44386"/>
    <lineage>
        <taxon>Eukaryota</taxon>
        <taxon>Metazoa</taxon>
        <taxon>Ecdysozoa</taxon>
        <taxon>Arthropoda</taxon>
        <taxon>Chelicerata</taxon>
        <taxon>Arachnida</taxon>
        <taxon>Acari</taxon>
        <taxon>Parasitiformes</taxon>
        <taxon>Ixodida</taxon>
        <taxon>Ixodoidea</taxon>
        <taxon>Ixodidae</taxon>
        <taxon>Haemaphysalinae</taxon>
        <taxon>Haemaphysalis</taxon>
    </lineage>
</organism>
<reference evidence="18 19" key="1">
    <citation type="journal article" date="2020" name="Cell">
        <title>Large-Scale Comparative Analyses of Tick Genomes Elucidate Their Genetic Diversity and Vector Capacities.</title>
        <authorList>
            <consortium name="Tick Genome and Microbiome Consortium (TIGMIC)"/>
            <person name="Jia N."/>
            <person name="Wang J."/>
            <person name="Shi W."/>
            <person name="Du L."/>
            <person name="Sun Y."/>
            <person name="Zhan W."/>
            <person name="Jiang J.F."/>
            <person name="Wang Q."/>
            <person name="Zhang B."/>
            <person name="Ji P."/>
            <person name="Bell-Sakyi L."/>
            <person name="Cui X.M."/>
            <person name="Yuan T.T."/>
            <person name="Jiang B.G."/>
            <person name="Yang W.F."/>
            <person name="Lam T.T."/>
            <person name="Chang Q.C."/>
            <person name="Ding S.J."/>
            <person name="Wang X.J."/>
            <person name="Zhu J.G."/>
            <person name="Ruan X.D."/>
            <person name="Zhao L."/>
            <person name="Wei J.T."/>
            <person name="Ye R.Z."/>
            <person name="Que T.C."/>
            <person name="Du C.H."/>
            <person name="Zhou Y.H."/>
            <person name="Cheng J.X."/>
            <person name="Dai P.F."/>
            <person name="Guo W.B."/>
            <person name="Han X.H."/>
            <person name="Huang E.J."/>
            <person name="Li L.F."/>
            <person name="Wei W."/>
            <person name="Gao Y.C."/>
            <person name="Liu J.Z."/>
            <person name="Shao H.Z."/>
            <person name="Wang X."/>
            <person name="Wang C.C."/>
            <person name="Yang T.C."/>
            <person name="Huo Q.B."/>
            <person name="Li W."/>
            <person name="Chen H.Y."/>
            <person name="Chen S.E."/>
            <person name="Zhou L.G."/>
            <person name="Ni X.B."/>
            <person name="Tian J.H."/>
            <person name="Sheng Y."/>
            <person name="Liu T."/>
            <person name="Pan Y.S."/>
            <person name="Xia L.Y."/>
            <person name="Li J."/>
            <person name="Zhao F."/>
            <person name="Cao W.C."/>
        </authorList>
    </citation>
    <scope>NUCLEOTIDE SEQUENCE [LARGE SCALE GENOMIC DNA]</scope>
    <source>
        <strain evidence="18">HaeL-2018</strain>
    </source>
</reference>
<dbReference type="GO" id="GO:0051537">
    <property type="term" value="F:2 iron, 2 sulfur cluster binding"/>
    <property type="evidence" value="ECO:0007669"/>
    <property type="project" value="UniProtKB-KW"/>
</dbReference>
<dbReference type="SUPFAM" id="SSF55961">
    <property type="entry name" value="Bet v1-like"/>
    <property type="match status" value="1"/>
</dbReference>
<protein>
    <recommendedName>
        <fullName evidence="14">cholesterol 7-desaturase</fullName>
        <ecNumber evidence="14">1.14.19.21</ecNumber>
    </recommendedName>
</protein>
<keyword evidence="4" id="KW-0812">Transmembrane</keyword>
<evidence type="ECO:0000259" key="17">
    <source>
        <dbReference type="PROSITE" id="PS51296"/>
    </source>
</evidence>
<comment type="catalytic activity">
    <reaction evidence="16">
        <text>cholesterol + NADPH + O2 + H(+) = 7-dehydrocholesterol + NADP(+) + 2 H2O</text>
        <dbReference type="Rhea" id="RHEA:45024"/>
        <dbReference type="ChEBI" id="CHEBI:15377"/>
        <dbReference type="ChEBI" id="CHEBI:15378"/>
        <dbReference type="ChEBI" id="CHEBI:15379"/>
        <dbReference type="ChEBI" id="CHEBI:16113"/>
        <dbReference type="ChEBI" id="CHEBI:17759"/>
        <dbReference type="ChEBI" id="CHEBI:57783"/>
        <dbReference type="ChEBI" id="CHEBI:58349"/>
        <dbReference type="EC" id="1.14.19.21"/>
    </reaction>
    <physiologicalReaction direction="left-to-right" evidence="16">
        <dbReference type="Rhea" id="RHEA:45025"/>
    </physiologicalReaction>
</comment>
<comment type="catalytic activity">
    <reaction evidence="15">
        <text>cholesterol + NADH + O2 + H(+) = 7-dehydrocholesterol + NAD(+) + 2 H2O</text>
        <dbReference type="Rhea" id="RHEA:51644"/>
        <dbReference type="ChEBI" id="CHEBI:15377"/>
        <dbReference type="ChEBI" id="CHEBI:15378"/>
        <dbReference type="ChEBI" id="CHEBI:15379"/>
        <dbReference type="ChEBI" id="CHEBI:16113"/>
        <dbReference type="ChEBI" id="CHEBI:17759"/>
        <dbReference type="ChEBI" id="CHEBI:57540"/>
        <dbReference type="ChEBI" id="CHEBI:57945"/>
        <dbReference type="EC" id="1.14.19.21"/>
    </reaction>
    <physiologicalReaction direction="left-to-right" evidence="15">
        <dbReference type="Rhea" id="RHEA:51645"/>
    </physiologicalReaction>
</comment>
<evidence type="ECO:0000256" key="8">
    <source>
        <dbReference type="ARBA" id="ARBA00023002"/>
    </source>
</evidence>
<dbReference type="Gene3D" id="3.90.380.10">
    <property type="entry name" value="Naphthalene 1,2-dioxygenase Alpha Subunit, Chain A, domain 1"/>
    <property type="match status" value="1"/>
</dbReference>
<dbReference type="Pfam" id="PF00355">
    <property type="entry name" value="Rieske"/>
    <property type="match status" value="1"/>
</dbReference>
<dbReference type="PROSITE" id="PS51296">
    <property type="entry name" value="RIESKE"/>
    <property type="match status" value="1"/>
</dbReference>
<keyword evidence="8" id="KW-0560">Oxidoreductase</keyword>
<evidence type="ECO:0000256" key="11">
    <source>
        <dbReference type="ARBA" id="ARBA00023136"/>
    </source>
</evidence>
<dbReference type="VEuPathDB" id="VectorBase:HLOH_039951"/>
<dbReference type="GO" id="GO:0170056">
    <property type="term" value="F:cholesterol 7-desaturase [NAD(P)H] activity"/>
    <property type="evidence" value="ECO:0007669"/>
    <property type="project" value="UniProtKB-EC"/>
</dbReference>
<sequence length="405" mass="46526">MAKENVHFPRRTWRASMYLGLDLLEQLAINSGVVLRRGTTENGPLVKAEDERPRKRWCPKPAPPVFPNGWIPVMESTELAIGQVKRLDVFGEELVTFRTEDGTAHVMDAYCPHLGAHLGVMGRVVGDCIECPFHGWRFEADTGACTHVPYAAKVPDFVKIRKWTTDEVLGLVFVWYHAEHEPPSWRIGDVPEAAALDCSSSRFWRSEDQISCHIQELAENAADMAHFDYLHGPSFLATGKNFFVLAESSVRGFLMRHFWQTAWTPRDHTAQVHVTCQTSSPLKCLSRFNKYSFYVTQVGPALVVTTMQTAFGSIAYVLSVTPMKPFHVRAVHRYFPSREMPRLIFWIVILGFERDVYVWNQKAYMKNPALVKEDKTIMAFRKWFSQFYSANSLSWKDLRDKTLEW</sequence>
<dbReference type="GO" id="GO:0005737">
    <property type="term" value="C:cytoplasm"/>
    <property type="evidence" value="ECO:0007669"/>
    <property type="project" value="TreeGrafter"/>
</dbReference>
<comment type="caution">
    <text evidence="18">The sequence shown here is derived from an EMBL/GenBank/DDBJ whole genome shotgun (WGS) entry which is preliminary data.</text>
</comment>
<evidence type="ECO:0000256" key="10">
    <source>
        <dbReference type="ARBA" id="ARBA00023014"/>
    </source>
</evidence>
<name>A0A9J6FDM0_HAELO</name>
<evidence type="ECO:0000256" key="1">
    <source>
        <dbReference type="ARBA" id="ARBA00001962"/>
    </source>
</evidence>
<dbReference type="AlphaFoldDB" id="A0A9J6FDM0"/>
<evidence type="ECO:0000256" key="2">
    <source>
        <dbReference type="ARBA" id="ARBA00004370"/>
    </source>
</evidence>
<dbReference type="Proteomes" id="UP000821853">
    <property type="component" value="Chromosome 1"/>
</dbReference>
<keyword evidence="11" id="KW-0472">Membrane</keyword>
<keyword evidence="10" id="KW-0411">Iron-sulfur</keyword>
<comment type="pathway">
    <text evidence="12">Steroid hormone biosynthesis; dafachronic acid biosynthesis.</text>
</comment>
<evidence type="ECO:0000256" key="4">
    <source>
        <dbReference type="ARBA" id="ARBA00022692"/>
    </source>
</evidence>
<dbReference type="GO" id="GO:0008203">
    <property type="term" value="P:cholesterol metabolic process"/>
    <property type="evidence" value="ECO:0007669"/>
    <property type="project" value="InterPro"/>
</dbReference>
<evidence type="ECO:0000256" key="7">
    <source>
        <dbReference type="ARBA" id="ARBA00022989"/>
    </source>
</evidence>